<dbReference type="PANTHER" id="PTHR15231">
    <property type="entry name" value="PHOSPHATIDYLINOSITOL N-ACETYLGLUCOSAMINYLTRANSFERASE SUBUNIT H"/>
    <property type="match status" value="1"/>
</dbReference>
<dbReference type="Pfam" id="PF10181">
    <property type="entry name" value="PIG-H"/>
    <property type="match status" value="1"/>
</dbReference>
<dbReference type="OMA" id="WRGSRHC"/>
<comment type="pathway">
    <text evidence="1">Glycolipid biosynthesis; glycosylphosphatidylinositol-anchor biosynthesis.</text>
</comment>
<sequence length="204" mass="23275">MFSRSTQYLDIYCPSPTTVSFTVNTRPRSTRKEQLLALVRHVLRVILILHVVLVTVAKLGSGTVHDHVQILFRASLIGQGLVRRIAEYTEWWLLVPLGLLIVYLCLRRDYVQESLLVLQGLGIQTSTSSAYYFLPATSTFIPTTQIQDIVIHEAFKGLEVRYYLAVIVENATDVLVVFPSLLPRRELLEQVWRGSRKCLYSGIR</sequence>
<comment type="similarity">
    <text evidence="2">Belongs to the PIGH family.</text>
</comment>
<reference evidence="5 6" key="1">
    <citation type="submission" date="2015-01" db="EMBL/GenBank/DDBJ databases">
        <title>The Genome Sequence of Exophiala mesophila CBS40295.</title>
        <authorList>
            <consortium name="The Broad Institute Genomics Platform"/>
            <person name="Cuomo C."/>
            <person name="de Hoog S."/>
            <person name="Gorbushina A."/>
            <person name="Stielow B."/>
            <person name="Teixiera M."/>
            <person name="Abouelleil A."/>
            <person name="Chapman S.B."/>
            <person name="Priest M."/>
            <person name="Young S.K."/>
            <person name="Wortman J."/>
            <person name="Nusbaum C."/>
            <person name="Birren B."/>
        </authorList>
    </citation>
    <scope>NUCLEOTIDE SEQUENCE [LARGE SCALE GENOMIC DNA]</scope>
    <source>
        <strain evidence="5 6">CBS 40295</strain>
    </source>
</reference>
<feature type="transmembrane region" description="Helical" evidence="3">
    <location>
        <begin position="91"/>
        <end position="106"/>
    </location>
</feature>
<gene>
    <name evidence="5" type="ORF">PV10_02925</name>
</gene>
<evidence type="ECO:0000313" key="5">
    <source>
        <dbReference type="EMBL" id="KIV95250.1"/>
    </source>
</evidence>
<evidence type="ECO:0000256" key="3">
    <source>
        <dbReference type="SAM" id="Phobius"/>
    </source>
</evidence>
<dbReference type="GeneID" id="27320770"/>
<dbReference type="Proteomes" id="UP000054302">
    <property type="component" value="Unassembled WGS sequence"/>
</dbReference>
<evidence type="ECO:0000259" key="4">
    <source>
        <dbReference type="Pfam" id="PF10181"/>
    </source>
</evidence>
<dbReference type="PANTHER" id="PTHR15231:SF1">
    <property type="entry name" value="PHOSPHATIDYLINOSITOL N-ACETYLGLUCOSAMINYLTRANSFERASE SUBUNIT H"/>
    <property type="match status" value="1"/>
</dbReference>
<dbReference type="AlphaFoldDB" id="A0A0D1X0G0"/>
<keyword evidence="6" id="KW-1185">Reference proteome</keyword>
<feature type="domain" description="Phosphatidylinositol N-acetylglucosaminyltransferase subunit H conserved" evidence="4">
    <location>
        <begin position="114"/>
        <end position="179"/>
    </location>
</feature>
<feature type="transmembrane region" description="Helical" evidence="3">
    <location>
        <begin position="35"/>
        <end position="57"/>
    </location>
</feature>
<proteinExistence type="inferred from homology"/>
<dbReference type="InterPro" id="IPR044215">
    <property type="entry name" value="PIG-H"/>
</dbReference>
<dbReference type="GO" id="GO:0000506">
    <property type="term" value="C:glycosylphosphatidylinositol-N-acetylglucosaminyltransferase (GPI-GnT) complex"/>
    <property type="evidence" value="ECO:0007669"/>
    <property type="project" value="InterPro"/>
</dbReference>
<dbReference type="GO" id="GO:0006506">
    <property type="term" value="P:GPI anchor biosynthetic process"/>
    <property type="evidence" value="ECO:0007669"/>
    <property type="project" value="UniProtKB-UniPathway"/>
</dbReference>
<dbReference type="UniPathway" id="UPA00196"/>
<dbReference type="RefSeq" id="XP_016226824.1">
    <property type="nucleotide sequence ID" value="XM_016367306.1"/>
</dbReference>
<keyword evidence="3" id="KW-1133">Transmembrane helix</keyword>
<keyword evidence="3" id="KW-0472">Membrane</keyword>
<dbReference type="STRING" id="212818.A0A0D1X0G0"/>
<dbReference type="EMBL" id="KN847521">
    <property type="protein sequence ID" value="KIV95250.1"/>
    <property type="molecule type" value="Genomic_DNA"/>
</dbReference>
<name>A0A0D1X0G0_EXOME</name>
<evidence type="ECO:0000256" key="1">
    <source>
        <dbReference type="ARBA" id="ARBA00004687"/>
    </source>
</evidence>
<accession>A0A0D1X0G0</accession>
<evidence type="ECO:0000313" key="6">
    <source>
        <dbReference type="Proteomes" id="UP000054302"/>
    </source>
</evidence>
<organism evidence="5 6">
    <name type="scientific">Exophiala mesophila</name>
    <name type="common">Black yeast-like fungus</name>
    <dbReference type="NCBI Taxonomy" id="212818"/>
    <lineage>
        <taxon>Eukaryota</taxon>
        <taxon>Fungi</taxon>
        <taxon>Dikarya</taxon>
        <taxon>Ascomycota</taxon>
        <taxon>Pezizomycotina</taxon>
        <taxon>Eurotiomycetes</taxon>
        <taxon>Chaetothyriomycetidae</taxon>
        <taxon>Chaetothyriales</taxon>
        <taxon>Herpotrichiellaceae</taxon>
        <taxon>Exophiala</taxon>
    </lineage>
</organism>
<dbReference type="OrthoDB" id="6256716at2759"/>
<dbReference type="HOGENOM" id="CLU_054079_0_0_1"/>
<keyword evidence="3" id="KW-0812">Transmembrane</keyword>
<dbReference type="VEuPathDB" id="FungiDB:PV10_02925"/>
<dbReference type="InterPro" id="IPR019328">
    <property type="entry name" value="PIGH-H_dom"/>
</dbReference>
<protein>
    <recommendedName>
        <fullName evidence="4">Phosphatidylinositol N-acetylglucosaminyltransferase subunit H conserved domain-containing protein</fullName>
    </recommendedName>
</protein>
<evidence type="ECO:0000256" key="2">
    <source>
        <dbReference type="ARBA" id="ARBA00009610"/>
    </source>
</evidence>